<feature type="chain" id="PRO_5004298272" evidence="1">
    <location>
        <begin position="21"/>
        <end position="60"/>
    </location>
</feature>
<feature type="signal peptide" evidence="1">
    <location>
        <begin position="1"/>
        <end position="20"/>
    </location>
</feature>
<keyword evidence="1" id="KW-0732">Signal</keyword>
<dbReference type="AlphaFoldDB" id="Q840H9"/>
<sequence>MTTNTCLRCTVMAWTSHCSANSTTSSSSITGDGGFSTGVIFLPLLTWLKKSLAASVQVED</sequence>
<reference evidence="2" key="1">
    <citation type="submission" date="2002-10" db="EMBL/GenBank/DDBJ databases">
        <title>Identification of Root Exudate Modulated Genetic Loci in Pseudomonas chlororaphis.</title>
        <authorList>
            <person name="Kim J.J."/>
            <person name="Lawrence J.E."/>
            <person name="Kluepfel D.A."/>
        </authorList>
    </citation>
    <scope>NUCLEOTIDE SEQUENCE</scope>
</reference>
<evidence type="ECO:0000313" key="2">
    <source>
        <dbReference type="EMBL" id="AAP30023.1"/>
    </source>
</evidence>
<name>Q840H9_PSECL</name>
<accession>Q840H9</accession>
<evidence type="ECO:0000256" key="1">
    <source>
        <dbReference type="SAM" id="SignalP"/>
    </source>
</evidence>
<organism evidence="2">
    <name type="scientific">Pseudomonas chlororaphis</name>
    <name type="common">Pseudomonas aureofaciens</name>
    <dbReference type="NCBI Taxonomy" id="333"/>
    <lineage>
        <taxon>Bacteria</taxon>
        <taxon>Pseudomonadati</taxon>
        <taxon>Pseudomonadota</taxon>
        <taxon>Gammaproteobacteria</taxon>
        <taxon>Pseudomonadales</taxon>
        <taxon>Pseudomonadaceae</taxon>
        <taxon>Pseudomonas</taxon>
    </lineage>
</organism>
<proteinExistence type="predicted"/>
<protein>
    <submittedName>
        <fullName evidence="2">Uncharacterized protein</fullName>
    </submittedName>
</protein>
<dbReference type="EMBL" id="AY163859">
    <property type="protein sequence ID" value="AAP30023.1"/>
    <property type="molecule type" value="Genomic_DNA"/>
</dbReference>